<comment type="caution">
    <text evidence="7">The sequence shown here is derived from an EMBL/GenBank/DDBJ whole genome shotgun (WGS) entry which is preliminary data.</text>
</comment>
<accession>A0A3S0PR65</accession>
<dbReference type="PANTHER" id="PTHR46847:SF2">
    <property type="entry name" value="ABC TRANSPORTER SUGAR-BINDING PROTEIN"/>
    <property type="match status" value="1"/>
</dbReference>
<dbReference type="GO" id="GO:0030246">
    <property type="term" value="F:carbohydrate binding"/>
    <property type="evidence" value="ECO:0007669"/>
    <property type="project" value="UniProtKB-ARBA"/>
</dbReference>
<protein>
    <recommendedName>
        <fullName evidence="3">Autoinducer 2-binding periplasmic protein LuxP</fullName>
    </recommendedName>
</protein>
<evidence type="ECO:0000313" key="8">
    <source>
        <dbReference type="Proteomes" id="UP000268973"/>
    </source>
</evidence>
<sequence>MTILIRRLLVLFCAVSISSYSYAISSNETFLDYAKAKVQKAVSSNTTWDGPTNGPQAVYEKSIIFVASDLRNGGVYGVGKGMSEANSHLDWHLRFLDGVGSEIRQGAAIRKAIGFEPDAIVLGGIDAVRHRDVLKLAQNLGIIVIGWHATELAGGNDDIGLYMNITTDPLDVAEIAALLAIANSEGKANTLIFTDSNYKIATIKSDTMANTIRRCEDCELLEVNDLPLGKISELMPKTMESLWNKYDRKITHILAINDLYIDYAIPSLESNRKQRNHVPSNISAGDGSKAAYKRINNDDFQLATVPEPLYLQGWQIIDELNRAFNGLEPSGYSAPVHLVTPDNVDELVSQQASGIYDPQNGYREAYLKIWKPK</sequence>
<evidence type="ECO:0000256" key="3">
    <source>
        <dbReference type="ARBA" id="ARBA00022181"/>
    </source>
</evidence>
<feature type="signal peptide" evidence="5">
    <location>
        <begin position="1"/>
        <end position="23"/>
    </location>
</feature>
<feature type="chain" id="PRO_5018675544" description="Autoinducer 2-binding periplasmic protein LuxP" evidence="5">
    <location>
        <begin position="24"/>
        <end position="373"/>
    </location>
</feature>
<organism evidence="7 8">
    <name type="scientific">Vibrio aquaticus</name>
    <dbReference type="NCBI Taxonomy" id="2496559"/>
    <lineage>
        <taxon>Bacteria</taxon>
        <taxon>Pseudomonadati</taxon>
        <taxon>Pseudomonadota</taxon>
        <taxon>Gammaproteobacteria</taxon>
        <taxon>Vibrionales</taxon>
        <taxon>Vibrionaceae</taxon>
        <taxon>Vibrio</taxon>
    </lineage>
</organism>
<dbReference type="Pfam" id="PF13407">
    <property type="entry name" value="Peripla_BP_4"/>
    <property type="match status" value="1"/>
</dbReference>
<keyword evidence="4 5" id="KW-0732">Signal</keyword>
<name>A0A3S0PR65_9VIBR</name>
<dbReference type="GO" id="GO:0055085">
    <property type="term" value="P:transmembrane transport"/>
    <property type="evidence" value="ECO:0007669"/>
    <property type="project" value="UniProtKB-ARBA"/>
</dbReference>
<dbReference type="GO" id="GO:0030313">
    <property type="term" value="C:cell envelope"/>
    <property type="evidence" value="ECO:0007669"/>
    <property type="project" value="UniProtKB-SubCell"/>
</dbReference>
<reference evidence="7 8" key="1">
    <citation type="submission" date="2018-12" db="EMBL/GenBank/DDBJ databases">
        <title>Vibrio sp. isolated from China Sea.</title>
        <authorList>
            <person name="Li Y."/>
        </authorList>
    </citation>
    <scope>NUCLEOTIDE SEQUENCE [LARGE SCALE GENOMIC DNA]</scope>
    <source>
        <strain evidence="7 8">BEI207</strain>
    </source>
</reference>
<dbReference type="OrthoDB" id="9342512at2"/>
<dbReference type="RefSeq" id="WP_126572822.1">
    <property type="nucleotide sequence ID" value="NZ_RXZH01000001.1"/>
</dbReference>
<proteinExistence type="inferred from homology"/>
<dbReference type="Proteomes" id="UP000268973">
    <property type="component" value="Unassembled WGS sequence"/>
</dbReference>
<dbReference type="Gene3D" id="3.40.50.2300">
    <property type="match status" value="2"/>
</dbReference>
<evidence type="ECO:0000256" key="5">
    <source>
        <dbReference type="SAM" id="SignalP"/>
    </source>
</evidence>
<dbReference type="InterPro" id="IPR025997">
    <property type="entry name" value="SBP_2_dom"/>
</dbReference>
<gene>
    <name evidence="7" type="ORF">EJ063_04615</name>
</gene>
<evidence type="ECO:0000256" key="2">
    <source>
        <dbReference type="ARBA" id="ARBA00007639"/>
    </source>
</evidence>
<comment type="similarity">
    <text evidence="2">Belongs to the bacterial solute-binding protein 2 family.</text>
</comment>
<feature type="domain" description="Periplasmic binding protein" evidence="6">
    <location>
        <begin position="77"/>
        <end position="326"/>
    </location>
</feature>
<comment type="subcellular location">
    <subcellularLocation>
        <location evidence="1">Cell envelope</location>
    </subcellularLocation>
</comment>
<dbReference type="InterPro" id="IPR028082">
    <property type="entry name" value="Peripla_BP_I"/>
</dbReference>
<dbReference type="EMBL" id="RXZH01000001">
    <property type="protein sequence ID" value="RTZ18075.1"/>
    <property type="molecule type" value="Genomic_DNA"/>
</dbReference>
<evidence type="ECO:0000256" key="4">
    <source>
        <dbReference type="ARBA" id="ARBA00022729"/>
    </source>
</evidence>
<dbReference type="AlphaFoldDB" id="A0A3S0PR65"/>
<evidence type="ECO:0000256" key="1">
    <source>
        <dbReference type="ARBA" id="ARBA00004196"/>
    </source>
</evidence>
<keyword evidence="8" id="KW-1185">Reference proteome</keyword>
<dbReference type="SUPFAM" id="SSF53822">
    <property type="entry name" value="Periplasmic binding protein-like I"/>
    <property type="match status" value="1"/>
</dbReference>
<evidence type="ECO:0000313" key="7">
    <source>
        <dbReference type="EMBL" id="RTZ18075.1"/>
    </source>
</evidence>
<evidence type="ECO:0000259" key="6">
    <source>
        <dbReference type="Pfam" id="PF13407"/>
    </source>
</evidence>
<dbReference type="PANTHER" id="PTHR46847">
    <property type="entry name" value="D-ALLOSE-BINDING PERIPLASMIC PROTEIN-RELATED"/>
    <property type="match status" value="1"/>
</dbReference>